<protein>
    <submittedName>
        <fullName evidence="2">Uncharacterized protein</fullName>
    </submittedName>
</protein>
<proteinExistence type="predicted"/>
<evidence type="ECO:0000313" key="2">
    <source>
        <dbReference type="EMBL" id="OCT50799.1"/>
    </source>
</evidence>
<comment type="caution">
    <text evidence="2">The sequence shown here is derived from an EMBL/GenBank/DDBJ whole genome shotgun (WGS) entry which is preliminary data.</text>
</comment>
<evidence type="ECO:0000313" key="3">
    <source>
        <dbReference type="Proteomes" id="UP000094526"/>
    </source>
</evidence>
<sequence>MTAFPRPAAAVPESVNGFTSPESPDGSKSLGAAAARPSEVSFGASSSMTRIVRSFESAWAADTTAAIKKVTRLSYESGTRLTPRS</sequence>
<evidence type="ECO:0000256" key="1">
    <source>
        <dbReference type="SAM" id="MobiDB-lite"/>
    </source>
</evidence>
<dbReference type="Proteomes" id="UP000094526">
    <property type="component" value="Unassembled WGS sequence"/>
</dbReference>
<accession>A0A1C1CQL9</accession>
<dbReference type="VEuPathDB" id="FungiDB:CLCR_07821"/>
<name>A0A1C1CQL9_9EURO</name>
<organism evidence="2 3">
    <name type="scientific">Cladophialophora carrionii</name>
    <dbReference type="NCBI Taxonomy" id="86049"/>
    <lineage>
        <taxon>Eukaryota</taxon>
        <taxon>Fungi</taxon>
        <taxon>Dikarya</taxon>
        <taxon>Ascomycota</taxon>
        <taxon>Pezizomycotina</taxon>
        <taxon>Eurotiomycetes</taxon>
        <taxon>Chaetothyriomycetidae</taxon>
        <taxon>Chaetothyriales</taxon>
        <taxon>Herpotrichiellaceae</taxon>
        <taxon>Cladophialophora</taxon>
    </lineage>
</organism>
<gene>
    <name evidence="2" type="ORF">CLCR_07821</name>
</gene>
<keyword evidence="3" id="KW-1185">Reference proteome</keyword>
<reference evidence="3" key="1">
    <citation type="submission" date="2015-07" db="EMBL/GenBank/DDBJ databases">
        <authorList>
            <person name="Teixeira M.M."/>
            <person name="Souza R.C."/>
            <person name="Almeida L.G."/>
            <person name="Vicente V.A."/>
            <person name="de Hoog S."/>
            <person name="Bocca A.L."/>
            <person name="de Almeida S.R."/>
            <person name="Vasconcelos A.T."/>
            <person name="Felipe M.S."/>
        </authorList>
    </citation>
    <scope>NUCLEOTIDE SEQUENCE [LARGE SCALE GENOMIC DNA]</scope>
    <source>
        <strain evidence="3">KSF</strain>
    </source>
</reference>
<dbReference type="AlphaFoldDB" id="A0A1C1CQL9"/>
<dbReference type="EMBL" id="LGRB01000010">
    <property type="protein sequence ID" value="OCT50799.1"/>
    <property type="molecule type" value="Genomic_DNA"/>
</dbReference>
<feature type="region of interest" description="Disordered" evidence="1">
    <location>
        <begin position="1"/>
        <end position="32"/>
    </location>
</feature>